<reference evidence="9" key="1">
    <citation type="submission" date="2018-11" db="EMBL/GenBank/DDBJ databases">
        <title>Complete genome sequence of Paenibacillus sp. ML311-T8.</title>
        <authorList>
            <person name="Nam Y.-D."/>
            <person name="Kang J."/>
            <person name="Chung W.-H."/>
            <person name="Park Y.S."/>
        </authorList>
    </citation>
    <scope>NUCLEOTIDE SEQUENCE [LARGE SCALE GENOMIC DNA]</scope>
    <source>
        <strain evidence="9">ML311-T8</strain>
    </source>
</reference>
<feature type="transmembrane region" description="Helical" evidence="6">
    <location>
        <begin position="39"/>
        <end position="63"/>
    </location>
</feature>
<evidence type="ECO:0000313" key="9">
    <source>
        <dbReference type="Proteomes" id="UP000426246"/>
    </source>
</evidence>
<evidence type="ECO:0000256" key="5">
    <source>
        <dbReference type="ARBA" id="ARBA00023136"/>
    </source>
</evidence>
<dbReference type="Proteomes" id="UP000426246">
    <property type="component" value="Chromosome"/>
</dbReference>
<evidence type="ECO:0000256" key="3">
    <source>
        <dbReference type="ARBA" id="ARBA00022692"/>
    </source>
</evidence>
<proteinExistence type="predicted"/>
<feature type="domain" description="DUF3817" evidence="7">
    <location>
        <begin position="7"/>
        <end position="92"/>
    </location>
</feature>
<comment type="subcellular location">
    <subcellularLocation>
        <location evidence="1">Cell membrane</location>
        <topology evidence="1">Multi-pass membrane protein</topology>
    </subcellularLocation>
</comment>
<keyword evidence="5 6" id="KW-0472">Membrane</keyword>
<evidence type="ECO:0000313" key="8">
    <source>
        <dbReference type="EMBL" id="QGQ96750.1"/>
    </source>
</evidence>
<dbReference type="RefSeq" id="WP_155701822.1">
    <property type="nucleotide sequence ID" value="NZ_CP034235.1"/>
</dbReference>
<dbReference type="OrthoDB" id="1121311at2"/>
<evidence type="ECO:0000256" key="6">
    <source>
        <dbReference type="SAM" id="Phobius"/>
    </source>
</evidence>
<sequence length="93" mass="10389">MLTTPIGRLRFIGFFEGISFLILLGIAMPLKYIADIPEVVFWVGLLHGGLFSLYLLAIGHAWLLHKLTLGSSLLAFIAAFLPFGPFLMDRKLR</sequence>
<dbReference type="PANTHER" id="PTHR40077">
    <property type="entry name" value="MEMBRANE PROTEIN-RELATED"/>
    <property type="match status" value="1"/>
</dbReference>
<feature type="transmembrane region" description="Helical" evidence="6">
    <location>
        <begin position="6"/>
        <end position="27"/>
    </location>
</feature>
<organism evidence="8 9">
    <name type="scientific">Paenibacillus psychroresistens</name>
    <dbReference type="NCBI Taxonomy" id="1778678"/>
    <lineage>
        <taxon>Bacteria</taxon>
        <taxon>Bacillati</taxon>
        <taxon>Bacillota</taxon>
        <taxon>Bacilli</taxon>
        <taxon>Bacillales</taxon>
        <taxon>Paenibacillaceae</taxon>
        <taxon>Paenibacillus</taxon>
    </lineage>
</organism>
<protein>
    <submittedName>
        <fullName evidence="8">DUF3817 domain-containing protein</fullName>
    </submittedName>
</protein>
<dbReference type="Pfam" id="PF12823">
    <property type="entry name" value="DUF3817"/>
    <property type="match status" value="1"/>
</dbReference>
<name>A0A6B8RKE1_9BACL</name>
<keyword evidence="9" id="KW-1185">Reference proteome</keyword>
<dbReference type="PANTHER" id="PTHR40077:SF1">
    <property type="entry name" value="MEMBRANE PROTEIN"/>
    <property type="match status" value="1"/>
</dbReference>
<dbReference type="GO" id="GO:0005886">
    <property type="term" value="C:plasma membrane"/>
    <property type="evidence" value="ECO:0007669"/>
    <property type="project" value="UniProtKB-SubCell"/>
</dbReference>
<keyword evidence="4 6" id="KW-1133">Transmembrane helix</keyword>
<evidence type="ECO:0000256" key="1">
    <source>
        <dbReference type="ARBA" id="ARBA00004651"/>
    </source>
</evidence>
<dbReference type="NCBIfam" id="TIGR03954">
    <property type="entry name" value="integ_memb_HG"/>
    <property type="match status" value="1"/>
</dbReference>
<evidence type="ECO:0000256" key="2">
    <source>
        <dbReference type="ARBA" id="ARBA00022475"/>
    </source>
</evidence>
<dbReference type="AlphaFoldDB" id="A0A6B8RKE1"/>
<accession>A0A6B8RKE1</accession>
<dbReference type="KEGG" id="ppsc:EHS13_18630"/>
<evidence type="ECO:0000256" key="4">
    <source>
        <dbReference type="ARBA" id="ARBA00022989"/>
    </source>
</evidence>
<keyword evidence="3 6" id="KW-0812">Transmembrane</keyword>
<feature type="transmembrane region" description="Helical" evidence="6">
    <location>
        <begin position="69"/>
        <end position="88"/>
    </location>
</feature>
<dbReference type="EMBL" id="CP034235">
    <property type="protein sequence ID" value="QGQ96750.1"/>
    <property type="molecule type" value="Genomic_DNA"/>
</dbReference>
<evidence type="ECO:0000259" key="7">
    <source>
        <dbReference type="Pfam" id="PF12823"/>
    </source>
</evidence>
<gene>
    <name evidence="8" type="ORF">EHS13_18630</name>
</gene>
<keyword evidence="2" id="KW-1003">Cell membrane</keyword>
<dbReference type="InterPro" id="IPR023845">
    <property type="entry name" value="DUF3817_TM"/>
</dbReference>